<evidence type="ECO:0000313" key="3">
    <source>
        <dbReference type="Proteomes" id="UP000502508"/>
    </source>
</evidence>
<dbReference type="SMART" id="SM00347">
    <property type="entry name" value="HTH_MARR"/>
    <property type="match status" value="1"/>
</dbReference>
<dbReference type="InterPro" id="IPR036390">
    <property type="entry name" value="WH_DNA-bd_sf"/>
</dbReference>
<dbReference type="Pfam" id="PF01047">
    <property type="entry name" value="MarR"/>
    <property type="match status" value="1"/>
</dbReference>
<dbReference type="GO" id="GO:0006950">
    <property type="term" value="P:response to stress"/>
    <property type="evidence" value="ECO:0007669"/>
    <property type="project" value="TreeGrafter"/>
</dbReference>
<dbReference type="Proteomes" id="UP000502508">
    <property type="component" value="Chromosome"/>
</dbReference>
<dbReference type="EMBL" id="AP022870">
    <property type="protein sequence ID" value="BCB79357.1"/>
    <property type="molecule type" value="Genomic_DNA"/>
</dbReference>
<evidence type="ECO:0000259" key="1">
    <source>
        <dbReference type="PROSITE" id="PS50995"/>
    </source>
</evidence>
<name>A0A6F8XZW9_9ACTN</name>
<dbReference type="SUPFAM" id="SSF46785">
    <property type="entry name" value="Winged helix' DNA-binding domain"/>
    <property type="match status" value="1"/>
</dbReference>
<dbReference type="GO" id="GO:0003700">
    <property type="term" value="F:DNA-binding transcription factor activity"/>
    <property type="evidence" value="ECO:0007669"/>
    <property type="project" value="InterPro"/>
</dbReference>
<dbReference type="InterPro" id="IPR011991">
    <property type="entry name" value="ArsR-like_HTH"/>
</dbReference>
<sequence>MGSDFQVAFWAAKRAIGAASEEAYQRHGVRAGQQFILYELWAEDGLTPGELAKRLGLAVPTVTRTATRMESAGILRREPHPTDARLVRLRLTERGHELKDLMAGEVVTLTEKALRTLDQDDRERFIAYLHEVKTNLTTPTV</sequence>
<dbReference type="AlphaFoldDB" id="A0A6F8XZW9"/>
<keyword evidence="3" id="KW-1185">Reference proteome</keyword>
<dbReference type="PRINTS" id="PR00598">
    <property type="entry name" value="HTHMARR"/>
</dbReference>
<feature type="domain" description="HTH marR-type" evidence="1">
    <location>
        <begin position="2"/>
        <end position="134"/>
    </location>
</feature>
<dbReference type="InterPro" id="IPR000835">
    <property type="entry name" value="HTH_MarR-typ"/>
</dbReference>
<reference evidence="2 3" key="2">
    <citation type="submission" date="2020-03" db="EMBL/GenBank/DDBJ databases">
        <authorList>
            <person name="Ichikawa N."/>
            <person name="Kimura A."/>
            <person name="Kitahashi Y."/>
            <person name="Uohara A."/>
        </authorList>
    </citation>
    <scope>NUCLEOTIDE SEQUENCE [LARGE SCALE GENOMIC DNA]</scope>
    <source>
        <strain evidence="2 3">NBRC 107702</strain>
    </source>
</reference>
<dbReference type="PANTHER" id="PTHR33164:SF43">
    <property type="entry name" value="HTH-TYPE TRANSCRIPTIONAL REPRESSOR YETL"/>
    <property type="match status" value="1"/>
</dbReference>
<dbReference type="CDD" id="cd00090">
    <property type="entry name" value="HTH_ARSR"/>
    <property type="match status" value="1"/>
</dbReference>
<reference evidence="2 3" key="1">
    <citation type="submission" date="2020-03" db="EMBL/GenBank/DDBJ databases">
        <title>Whole genome shotgun sequence of Phytohabitans flavus NBRC 107702.</title>
        <authorList>
            <person name="Komaki H."/>
            <person name="Tamura T."/>
        </authorList>
    </citation>
    <scope>NUCLEOTIDE SEQUENCE [LARGE SCALE GENOMIC DNA]</scope>
    <source>
        <strain evidence="2 3">NBRC 107702</strain>
    </source>
</reference>
<dbReference type="Gene3D" id="1.10.10.10">
    <property type="entry name" value="Winged helix-like DNA-binding domain superfamily/Winged helix DNA-binding domain"/>
    <property type="match status" value="1"/>
</dbReference>
<dbReference type="KEGG" id="pfla:Pflav_057670"/>
<dbReference type="PANTHER" id="PTHR33164">
    <property type="entry name" value="TRANSCRIPTIONAL REGULATOR, MARR FAMILY"/>
    <property type="match status" value="1"/>
</dbReference>
<dbReference type="RefSeq" id="WP_173039266.1">
    <property type="nucleotide sequence ID" value="NZ_AP022870.1"/>
</dbReference>
<organism evidence="2 3">
    <name type="scientific">Phytohabitans flavus</name>
    <dbReference type="NCBI Taxonomy" id="1076124"/>
    <lineage>
        <taxon>Bacteria</taxon>
        <taxon>Bacillati</taxon>
        <taxon>Actinomycetota</taxon>
        <taxon>Actinomycetes</taxon>
        <taxon>Micromonosporales</taxon>
        <taxon>Micromonosporaceae</taxon>
    </lineage>
</organism>
<evidence type="ECO:0000313" key="2">
    <source>
        <dbReference type="EMBL" id="BCB79357.1"/>
    </source>
</evidence>
<accession>A0A6F8XZW9</accession>
<protein>
    <recommendedName>
        <fullName evidence="1">HTH marR-type domain-containing protein</fullName>
    </recommendedName>
</protein>
<dbReference type="InterPro" id="IPR036388">
    <property type="entry name" value="WH-like_DNA-bd_sf"/>
</dbReference>
<dbReference type="InterPro" id="IPR039422">
    <property type="entry name" value="MarR/SlyA-like"/>
</dbReference>
<proteinExistence type="predicted"/>
<gene>
    <name evidence="2" type="ORF">Pflav_057670</name>
</gene>
<dbReference type="PROSITE" id="PS50995">
    <property type="entry name" value="HTH_MARR_2"/>
    <property type="match status" value="1"/>
</dbReference>